<protein>
    <submittedName>
        <fullName evidence="1">Uncharacterized protein</fullName>
    </submittedName>
</protein>
<sequence length="43" mass="4681">MPTNTRTVSNTFEAQKACVFSACVTVVVSAEKTQTFHLASHHT</sequence>
<organism evidence="1 2">
    <name type="scientific">Marinomonas phaeophyticola</name>
    <dbReference type="NCBI Taxonomy" id="3004091"/>
    <lineage>
        <taxon>Bacteria</taxon>
        <taxon>Pseudomonadati</taxon>
        <taxon>Pseudomonadota</taxon>
        <taxon>Gammaproteobacteria</taxon>
        <taxon>Oceanospirillales</taxon>
        <taxon>Oceanospirillaceae</taxon>
        <taxon>Marinomonas</taxon>
    </lineage>
</organism>
<dbReference type="RefSeq" id="WP_269124417.1">
    <property type="nucleotide sequence ID" value="NZ_JAPUBN010000013.1"/>
</dbReference>
<reference evidence="1" key="1">
    <citation type="submission" date="2022-12" db="EMBL/GenBank/DDBJ databases">
        <title>Marinomonas 15G1-11 sp. nov, isolated from marine algae.</title>
        <authorList>
            <person name="Butt M."/>
            <person name="Choi D.G."/>
            <person name="Kim J.M."/>
            <person name="Lee J.K."/>
            <person name="Baek J.H."/>
            <person name="Jeon C.O."/>
        </authorList>
    </citation>
    <scope>NUCLEOTIDE SEQUENCE</scope>
    <source>
        <strain evidence="1">15G1-11</strain>
    </source>
</reference>
<accession>A0ABT4JT25</accession>
<name>A0ABT4JT25_9GAMM</name>
<evidence type="ECO:0000313" key="1">
    <source>
        <dbReference type="EMBL" id="MCZ2721551.1"/>
    </source>
</evidence>
<comment type="caution">
    <text evidence="1">The sequence shown here is derived from an EMBL/GenBank/DDBJ whole genome shotgun (WGS) entry which is preliminary data.</text>
</comment>
<proteinExistence type="predicted"/>
<dbReference type="EMBL" id="JAPUBN010000013">
    <property type="protein sequence ID" value="MCZ2721551.1"/>
    <property type="molecule type" value="Genomic_DNA"/>
</dbReference>
<keyword evidence="2" id="KW-1185">Reference proteome</keyword>
<gene>
    <name evidence="1" type="ORF">O1D97_07760</name>
</gene>
<dbReference type="Proteomes" id="UP001149719">
    <property type="component" value="Unassembled WGS sequence"/>
</dbReference>
<evidence type="ECO:0000313" key="2">
    <source>
        <dbReference type="Proteomes" id="UP001149719"/>
    </source>
</evidence>